<organism evidence="2 3">
    <name type="scientific">Lacipirellula limnantheis</name>
    <dbReference type="NCBI Taxonomy" id="2528024"/>
    <lineage>
        <taxon>Bacteria</taxon>
        <taxon>Pseudomonadati</taxon>
        <taxon>Planctomycetota</taxon>
        <taxon>Planctomycetia</taxon>
        <taxon>Pirellulales</taxon>
        <taxon>Lacipirellulaceae</taxon>
        <taxon>Lacipirellula</taxon>
    </lineage>
</organism>
<protein>
    <submittedName>
        <fullName evidence="2">Helix-turn-helix domain protein</fullName>
    </submittedName>
</protein>
<accession>A0A517TTX1</accession>
<dbReference type="NCBIfam" id="TIGR01764">
    <property type="entry name" value="excise"/>
    <property type="match status" value="1"/>
</dbReference>
<evidence type="ECO:0000259" key="1">
    <source>
        <dbReference type="Pfam" id="PF12728"/>
    </source>
</evidence>
<dbReference type="Proteomes" id="UP000317909">
    <property type="component" value="Chromosome"/>
</dbReference>
<dbReference type="KEGG" id="llh:I41_09590"/>
<sequence>MTLEEARELLRGSEYPPILRADEAAALLRVPLKTLYAWVASGRLKESCTKKGKRLLFSRDRLVQSIFNGKEK</sequence>
<evidence type="ECO:0000313" key="2">
    <source>
        <dbReference type="EMBL" id="QDT71799.1"/>
    </source>
</evidence>
<dbReference type="InterPro" id="IPR009061">
    <property type="entry name" value="DNA-bd_dom_put_sf"/>
</dbReference>
<dbReference type="GO" id="GO:0003677">
    <property type="term" value="F:DNA binding"/>
    <property type="evidence" value="ECO:0007669"/>
    <property type="project" value="InterPro"/>
</dbReference>
<name>A0A517TTX1_9BACT</name>
<dbReference type="Pfam" id="PF12728">
    <property type="entry name" value="HTH_17"/>
    <property type="match status" value="1"/>
</dbReference>
<keyword evidence="3" id="KW-1185">Reference proteome</keyword>
<evidence type="ECO:0000313" key="3">
    <source>
        <dbReference type="Proteomes" id="UP000317909"/>
    </source>
</evidence>
<dbReference type="InterPro" id="IPR041657">
    <property type="entry name" value="HTH_17"/>
</dbReference>
<proteinExistence type="predicted"/>
<dbReference type="RefSeq" id="WP_246133867.1">
    <property type="nucleotide sequence ID" value="NZ_CP036339.1"/>
</dbReference>
<feature type="domain" description="Helix-turn-helix" evidence="1">
    <location>
        <begin position="19"/>
        <end position="63"/>
    </location>
</feature>
<dbReference type="AlphaFoldDB" id="A0A517TTX1"/>
<gene>
    <name evidence="2" type="ORF">I41_09590</name>
</gene>
<dbReference type="EMBL" id="CP036339">
    <property type="protein sequence ID" value="QDT71799.1"/>
    <property type="molecule type" value="Genomic_DNA"/>
</dbReference>
<reference evidence="2 3" key="1">
    <citation type="submission" date="2019-02" db="EMBL/GenBank/DDBJ databases">
        <title>Deep-cultivation of Planctomycetes and their phenomic and genomic characterization uncovers novel biology.</title>
        <authorList>
            <person name="Wiegand S."/>
            <person name="Jogler M."/>
            <person name="Boedeker C."/>
            <person name="Pinto D."/>
            <person name="Vollmers J."/>
            <person name="Rivas-Marin E."/>
            <person name="Kohn T."/>
            <person name="Peeters S.H."/>
            <person name="Heuer A."/>
            <person name="Rast P."/>
            <person name="Oberbeckmann S."/>
            <person name="Bunk B."/>
            <person name="Jeske O."/>
            <person name="Meyerdierks A."/>
            <person name="Storesund J.E."/>
            <person name="Kallscheuer N."/>
            <person name="Luecker S."/>
            <person name="Lage O.M."/>
            <person name="Pohl T."/>
            <person name="Merkel B.J."/>
            <person name="Hornburger P."/>
            <person name="Mueller R.-W."/>
            <person name="Bruemmer F."/>
            <person name="Labrenz M."/>
            <person name="Spormann A.M."/>
            <person name="Op den Camp H."/>
            <person name="Overmann J."/>
            <person name="Amann R."/>
            <person name="Jetten M.S.M."/>
            <person name="Mascher T."/>
            <person name="Medema M.H."/>
            <person name="Devos D.P."/>
            <person name="Kaster A.-K."/>
            <person name="Ovreas L."/>
            <person name="Rohde M."/>
            <person name="Galperin M.Y."/>
            <person name="Jogler C."/>
        </authorList>
    </citation>
    <scope>NUCLEOTIDE SEQUENCE [LARGE SCALE GENOMIC DNA]</scope>
    <source>
        <strain evidence="2 3">I41</strain>
    </source>
</reference>
<dbReference type="SUPFAM" id="SSF46955">
    <property type="entry name" value="Putative DNA-binding domain"/>
    <property type="match status" value="1"/>
</dbReference>
<dbReference type="InterPro" id="IPR010093">
    <property type="entry name" value="SinI_DNA-bd"/>
</dbReference>